<protein>
    <submittedName>
        <fullName evidence="1">Uncharacterized protein</fullName>
    </submittedName>
</protein>
<dbReference type="SUPFAM" id="SSF57184">
    <property type="entry name" value="Growth factor receptor domain"/>
    <property type="match status" value="1"/>
</dbReference>
<keyword evidence="2" id="KW-1185">Reference proteome</keyword>
<dbReference type="AlphaFoldDB" id="A0AAU9J9E6"/>
<evidence type="ECO:0000313" key="2">
    <source>
        <dbReference type="Proteomes" id="UP001162131"/>
    </source>
</evidence>
<reference evidence="1" key="1">
    <citation type="submission" date="2021-09" db="EMBL/GenBank/DDBJ databases">
        <authorList>
            <consortium name="AG Swart"/>
            <person name="Singh M."/>
            <person name="Singh A."/>
            <person name="Seah K."/>
            <person name="Emmerich C."/>
        </authorList>
    </citation>
    <scope>NUCLEOTIDE SEQUENCE</scope>
    <source>
        <strain evidence="1">ATCC30299</strain>
    </source>
</reference>
<evidence type="ECO:0000313" key="1">
    <source>
        <dbReference type="EMBL" id="CAG9320563.1"/>
    </source>
</evidence>
<sequence length="192" mass="21254">MSCRSGYHIISGGKCVKDCTIGVDNCDACSNIYTCEKCADGYRIASSVCEKCTDTNCIECSENKDICTKCKGQHYLHTIGESITCAYCSVDYNSYNPNTDTYLCGNQTKNTCDTSKVGYSLDFDNGDIIISFASNLGKILEKKNFSIKLSDGTNYSTENCSLAMESMIKYTIHTDLRECDLPIFIDLKFSLI</sequence>
<proteinExistence type="predicted"/>
<dbReference type="Proteomes" id="UP001162131">
    <property type="component" value="Unassembled WGS sequence"/>
</dbReference>
<name>A0AAU9J9E6_9CILI</name>
<dbReference type="InterPro" id="IPR009030">
    <property type="entry name" value="Growth_fac_rcpt_cys_sf"/>
</dbReference>
<dbReference type="EMBL" id="CAJZBQ010000025">
    <property type="protein sequence ID" value="CAG9320563.1"/>
    <property type="molecule type" value="Genomic_DNA"/>
</dbReference>
<comment type="caution">
    <text evidence="1">The sequence shown here is derived from an EMBL/GenBank/DDBJ whole genome shotgun (WGS) entry which is preliminary data.</text>
</comment>
<organism evidence="1 2">
    <name type="scientific">Blepharisma stoltei</name>
    <dbReference type="NCBI Taxonomy" id="1481888"/>
    <lineage>
        <taxon>Eukaryota</taxon>
        <taxon>Sar</taxon>
        <taxon>Alveolata</taxon>
        <taxon>Ciliophora</taxon>
        <taxon>Postciliodesmatophora</taxon>
        <taxon>Heterotrichea</taxon>
        <taxon>Heterotrichida</taxon>
        <taxon>Blepharismidae</taxon>
        <taxon>Blepharisma</taxon>
    </lineage>
</organism>
<gene>
    <name evidence="1" type="ORF">BSTOLATCC_MIC26477</name>
</gene>
<accession>A0AAU9J9E6</accession>